<evidence type="ECO:0000313" key="1">
    <source>
        <dbReference type="EMBL" id="KRK40172.1"/>
    </source>
</evidence>
<comment type="caution">
    <text evidence="1">The sequence shown here is derived from an EMBL/GenBank/DDBJ whole genome shotgun (WGS) entry which is preliminary data.</text>
</comment>
<dbReference type="Proteomes" id="UP000051461">
    <property type="component" value="Unassembled WGS sequence"/>
</dbReference>
<name>A0A0R1H0L1_9LACO</name>
<protein>
    <recommendedName>
        <fullName evidence="3">AP2/ERF domain-containing protein</fullName>
    </recommendedName>
</protein>
<dbReference type="AlphaFoldDB" id="A0A0R1H0L1"/>
<dbReference type="OrthoDB" id="552713at2"/>
<proteinExistence type="predicted"/>
<dbReference type="PATRIC" id="fig|1423726.3.peg.1419"/>
<reference evidence="1 2" key="1">
    <citation type="journal article" date="2015" name="Genome Announc.">
        <title>Expanding the biotechnology potential of lactobacilli through comparative genomics of 213 strains and associated genera.</title>
        <authorList>
            <person name="Sun Z."/>
            <person name="Harris H.M."/>
            <person name="McCann A."/>
            <person name="Guo C."/>
            <person name="Argimon S."/>
            <person name="Zhang W."/>
            <person name="Yang X."/>
            <person name="Jeffery I.B."/>
            <person name="Cooney J.C."/>
            <person name="Kagawa T.F."/>
            <person name="Liu W."/>
            <person name="Song Y."/>
            <person name="Salvetti E."/>
            <person name="Wrobel A."/>
            <person name="Rasinkangas P."/>
            <person name="Parkhill J."/>
            <person name="Rea M.C."/>
            <person name="O'Sullivan O."/>
            <person name="Ritari J."/>
            <person name="Douillard F.P."/>
            <person name="Paul Ross R."/>
            <person name="Yang R."/>
            <person name="Briner A.E."/>
            <person name="Felis G.E."/>
            <person name="de Vos W.M."/>
            <person name="Barrangou R."/>
            <person name="Klaenhammer T.R."/>
            <person name="Caufield P.W."/>
            <person name="Cui Y."/>
            <person name="Zhang H."/>
            <person name="O'Toole P.W."/>
        </authorList>
    </citation>
    <scope>NUCLEOTIDE SEQUENCE [LARGE SCALE GENOMIC DNA]</scope>
    <source>
        <strain evidence="1 2">DSM 20003</strain>
    </source>
</reference>
<sequence length="158" mass="18456">MQNQRFGRLTVLRRAAKRTRNQNIHWLCQCDCGNLVTVDGYSLRHGRVKSCGCLRRAQQQIASRQNPAFQKNIGRRENLVNPQQVEFASIHRSKRNRSGVIGVSYDQRKQRWFARLMVDHHYVLLKSFPDFESAVSARKRAERQYLVASDHHHDAMNA</sequence>
<organism evidence="1 2">
    <name type="scientific">Loigolactobacillus bifermentans DSM 20003</name>
    <dbReference type="NCBI Taxonomy" id="1423726"/>
    <lineage>
        <taxon>Bacteria</taxon>
        <taxon>Bacillati</taxon>
        <taxon>Bacillota</taxon>
        <taxon>Bacilli</taxon>
        <taxon>Lactobacillales</taxon>
        <taxon>Lactobacillaceae</taxon>
        <taxon>Loigolactobacillus</taxon>
    </lineage>
</organism>
<accession>A0A0R1H0L1</accession>
<gene>
    <name evidence="1" type="ORF">FC07_GL001374</name>
</gene>
<keyword evidence="2" id="KW-1185">Reference proteome</keyword>
<dbReference type="EMBL" id="AZDA01000021">
    <property type="protein sequence ID" value="KRK40172.1"/>
    <property type="molecule type" value="Genomic_DNA"/>
</dbReference>
<dbReference type="STRING" id="1423726.FC07_GL001374"/>
<evidence type="ECO:0008006" key="3">
    <source>
        <dbReference type="Google" id="ProtNLM"/>
    </source>
</evidence>
<evidence type="ECO:0000313" key="2">
    <source>
        <dbReference type="Proteomes" id="UP000051461"/>
    </source>
</evidence>